<reference evidence="9 10" key="1">
    <citation type="submission" date="2024-09" db="EMBL/GenBank/DDBJ databases">
        <title>Chromosome-scale assembly of Riccia sorocarpa.</title>
        <authorList>
            <person name="Paukszto L."/>
        </authorList>
    </citation>
    <scope>NUCLEOTIDE SEQUENCE [LARGE SCALE GENOMIC DNA]</scope>
    <source>
        <strain evidence="9">LP-2024</strain>
        <tissue evidence="9">Aerial parts of the thallus</tissue>
    </source>
</reference>
<feature type="compositionally biased region" description="Basic and acidic residues" evidence="5">
    <location>
        <begin position="180"/>
        <end position="189"/>
    </location>
</feature>
<evidence type="ECO:0000256" key="6">
    <source>
        <dbReference type="SAM" id="SignalP"/>
    </source>
</evidence>
<feature type="region of interest" description="Disordered" evidence="5">
    <location>
        <begin position="175"/>
        <end position="198"/>
    </location>
</feature>
<dbReference type="Pfam" id="PF00150">
    <property type="entry name" value="Cellulase"/>
    <property type="match status" value="1"/>
</dbReference>
<feature type="chain" id="PRO_5044762975" evidence="6">
    <location>
        <begin position="30"/>
        <end position="642"/>
    </location>
</feature>
<dbReference type="InterPro" id="IPR001547">
    <property type="entry name" value="Glyco_hydro_5"/>
</dbReference>
<dbReference type="Proteomes" id="UP001633002">
    <property type="component" value="Unassembled WGS sequence"/>
</dbReference>
<evidence type="ECO:0000256" key="5">
    <source>
        <dbReference type="SAM" id="MobiDB-lite"/>
    </source>
</evidence>
<evidence type="ECO:0000256" key="2">
    <source>
        <dbReference type="ARBA" id="ARBA00022801"/>
    </source>
</evidence>
<evidence type="ECO:0000313" key="9">
    <source>
        <dbReference type="EMBL" id="KAL3693190.1"/>
    </source>
</evidence>
<evidence type="ECO:0000256" key="3">
    <source>
        <dbReference type="ARBA" id="ARBA00023295"/>
    </source>
</evidence>
<dbReference type="GO" id="GO:0016042">
    <property type="term" value="P:lipid catabolic process"/>
    <property type="evidence" value="ECO:0007669"/>
    <property type="project" value="UniProtKB-ARBA"/>
</dbReference>
<dbReference type="AlphaFoldDB" id="A0ABD3HSE1"/>
<name>A0ABD3HSE1_9MARC</name>
<evidence type="ECO:0000256" key="1">
    <source>
        <dbReference type="ARBA" id="ARBA00005641"/>
    </source>
</evidence>
<dbReference type="EMBL" id="JBJQOH010000003">
    <property type="protein sequence ID" value="KAL3693190.1"/>
    <property type="molecule type" value="Genomic_DNA"/>
</dbReference>
<dbReference type="InterPro" id="IPR013780">
    <property type="entry name" value="Glyco_hydro_b"/>
</dbReference>
<dbReference type="Pfam" id="PF18564">
    <property type="entry name" value="Glyco_hydro_5_C"/>
    <property type="match status" value="1"/>
</dbReference>
<accession>A0ABD3HSE1</accession>
<evidence type="ECO:0000256" key="4">
    <source>
        <dbReference type="RuleBase" id="RU361153"/>
    </source>
</evidence>
<feature type="signal peptide" evidence="6">
    <location>
        <begin position="1"/>
        <end position="29"/>
    </location>
</feature>
<keyword evidence="10" id="KW-1185">Reference proteome</keyword>
<gene>
    <name evidence="9" type="ORF">R1sor_006841</name>
</gene>
<feature type="domain" description="Glycoside hydrolase family 5" evidence="7">
    <location>
        <begin position="89"/>
        <end position="413"/>
    </location>
</feature>
<dbReference type="InterPro" id="IPR017853">
    <property type="entry name" value="GH"/>
</dbReference>
<dbReference type="PANTHER" id="PTHR31308">
    <property type="match status" value="1"/>
</dbReference>
<evidence type="ECO:0000313" key="10">
    <source>
        <dbReference type="Proteomes" id="UP001633002"/>
    </source>
</evidence>
<dbReference type="InterPro" id="IPR041036">
    <property type="entry name" value="GH5_C"/>
</dbReference>
<evidence type="ECO:0000259" key="7">
    <source>
        <dbReference type="Pfam" id="PF00150"/>
    </source>
</evidence>
<dbReference type="PROSITE" id="PS51257">
    <property type="entry name" value="PROKAR_LIPOPROTEIN"/>
    <property type="match status" value="1"/>
</dbReference>
<proteinExistence type="inferred from homology"/>
<keyword evidence="3 4" id="KW-0326">Glycosidase</keyword>
<organism evidence="9 10">
    <name type="scientific">Riccia sorocarpa</name>
    <dbReference type="NCBI Taxonomy" id="122646"/>
    <lineage>
        <taxon>Eukaryota</taxon>
        <taxon>Viridiplantae</taxon>
        <taxon>Streptophyta</taxon>
        <taxon>Embryophyta</taxon>
        <taxon>Marchantiophyta</taxon>
        <taxon>Marchantiopsida</taxon>
        <taxon>Marchantiidae</taxon>
        <taxon>Marchantiales</taxon>
        <taxon>Ricciaceae</taxon>
        <taxon>Riccia</taxon>
    </lineage>
</organism>
<comment type="similarity">
    <text evidence="1 4">Belongs to the glycosyl hydrolase 5 (cellulase A) family.</text>
</comment>
<dbReference type="Gene3D" id="2.60.40.1180">
    <property type="entry name" value="Golgi alpha-mannosidase II"/>
    <property type="match status" value="1"/>
</dbReference>
<feature type="domain" description="Glycoside hydrolase family 5 C-terminal" evidence="8">
    <location>
        <begin position="515"/>
        <end position="597"/>
    </location>
</feature>
<keyword evidence="6" id="KW-0732">Signal</keyword>
<dbReference type="InterPro" id="IPR052066">
    <property type="entry name" value="Glycosphingolipid_Hydrolases"/>
</dbReference>
<dbReference type="GO" id="GO:0004553">
    <property type="term" value="F:hydrolase activity, hydrolyzing O-glycosyl compounds"/>
    <property type="evidence" value="ECO:0007669"/>
    <property type="project" value="UniProtKB-ARBA"/>
</dbReference>
<dbReference type="PANTHER" id="PTHR31308:SF3">
    <property type="entry name" value="ENDOGLYCOCERAMIDASE"/>
    <property type="match status" value="1"/>
</dbReference>
<dbReference type="Gene3D" id="3.20.20.80">
    <property type="entry name" value="Glycosidases"/>
    <property type="match status" value="1"/>
</dbReference>
<protein>
    <submittedName>
        <fullName evidence="9">Uncharacterized protein</fullName>
    </submittedName>
</protein>
<sequence>MLPRSSPRIALQQHALIFVFLACAWVLQARGVVKDAAAARAATTFHVDPESGRIQDGSGRERIFHGLNVVVKGSPWHPRLEAFDPQFSFTNADIALLREWGMNVVRLGIMWPGVEPKSGQVNSTYLNVIKTIVRKLHSAGINTLLEFHQDLFSAQFCGEGLPSWIFDGSSGKSEITSPLDRSRGKHDNSDSAESSQELEHRFIDGDSKVRHGSIHYPSTFPEPLGKRWPSDWSKDGWEPSVDQCNKHTWWSYYFSYAVSRAFQDLYENKSSLGDSLAQYWRIVAEAFKDEPGVMGYELMNEPWPGDIFRDPLLLLPGVADLKNLVGFYDKLQAAIRSVDAGKLLFFETITFDNLLSGFRGVPGGPQWKNMSVLSYHYYTPPNFSVNQAFIERKKESKRLGCGSMLTEFFVSTYRKKVLELSRMLEKGFTLSAGDGVFEAKSFADEFGQLLTLAEGESMQSDNSVDGVLAAADAHVQSWIGWEYKAFYNKTGSVVEQSLFGVDGELNTVLAKKLARTYPRAVSGYTRTFSFDPTTSSFFLSYVAGSKCFGVDCEVSAPTEIFFHRDFYYKEGLSVEVNQKCVTIRETPSFVYIQHSVECIGLPVDVKIDRLCTTEAPTPPVPPVAKVNGTTSLSVPITSALAL</sequence>
<comment type="caution">
    <text evidence="9">The sequence shown here is derived from an EMBL/GenBank/DDBJ whole genome shotgun (WGS) entry which is preliminary data.</text>
</comment>
<keyword evidence="2 4" id="KW-0378">Hydrolase</keyword>
<dbReference type="GO" id="GO:1901136">
    <property type="term" value="P:carbohydrate derivative catabolic process"/>
    <property type="evidence" value="ECO:0007669"/>
    <property type="project" value="UniProtKB-ARBA"/>
</dbReference>
<dbReference type="SUPFAM" id="SSF51445">
    <property type="entry name" value="(Trans)glycosidases"/>
    <property type="match status" value="1"/>
</dbReference>
<evidence type="ECO:0000259" key="8">
    <source>
        <dbReference type="Pfam" id="PF18564"/>
    </source>
</evidence>